<name>A0A420YD27_9PEZI</name>
<dbReference type="GO" id="GO:0006281">
    <property type="term" value="P:DNA repair"/>
    <property type="evidence" value="ECO:0007669"/>
    <property type="project" value="TreeGrafter"/>
</dbReference>
<dbReference type="Pfam" id="PF00271">
    <property type="entry name" value="Helicase_C"/>
    <property type="match status" value="1"/>
</dbReference>
<accession>A0A420YD27</accession>
<organism evidence="15 16">
    <name type="scientific">Coniochaeta pulveracea</name>
    <dbReference type="NCBI Taxonomy" id="177199"/>
    <lineage>
        <taxon>Eukaryota</taxon>
        <taxon>Fungi</taxon>
        <taxon>Dikarya</taxon>
        <taxon>Ascomycota</taxon>
        <taxon>Pezizomycotina</taxon>
        <taxon>Sordariomycetes</taxon>
        <taxon>Sordariomycetidae</taxon>
        <taxon>Coniochaetales</taxon>
        <taxon>Coniochaetaceae</taxon>
        <taxon>Coniochaeta</taxon>
    </lineage>
</organism>
<evidence type="ECO:0000256" key="4">
    <source>
        <dbReference type="ARBA" id="ARBA00022771"/>
    </source>
</evidence>
<evidence type="ECO:0000256" key="1">
    <source>
        <dbReference type="ARBA" id="ARBA00007025"/>
    </source>
</evidence>
<dbReference type="EMBL" id="QVQW01000018">
    <property type="protein sequence ID" value="RKU45802.1"/>
    <property type="molecule type" value="Genomic_DNA"/>
</dbReference>
<evidence type="ECO:0008006" key="17">
    <source>
        <dbReference type="Google" id="ProtNLM"/>
    </source>
</evidence>
<dbReference type="PROSITE" id="PS50020">
    <property type="entry name" value="WW_DOMAIN_2"/>
    <property type="match status" value="1"/>
</dbReference>
<dbReference type="InterPro" id="IPR027417">
    <property type="entry name" value="P-loop_NTPase"/>
</dbReference>
<dbReference type="PROSITE" id="PS00518">
    <property type="entry name" value="ZF_RING_1"/>
    <property type="match status" value="1"/>
</dbReference>
<dbReference type="InterPro" id="IPR001202">
    <property type="entry name" value="WW_dom"/>
</dbReference>
<dbReference type="Pfam" id="PF00176">
    <property type="entry name" value="SNF2-rel_dom"/>
    <property type="match status" value="1"/>
</dbReference>
<evidence type="ECO:0000259" key="11">
    <source>
        <dbReference type="PROSITE" id="PS50020"/>
    </source>
</evidence>
<comment type="similarity">
    <text evidence="1">Belongs to the SNF2/RAD54 helicase family.</text>
</comment>
<dbReference type="InterPro" id="IPR017907">
    <property type="entry name" value="Znf_RING_CS"/>
</dbReference>
<keyword evidence="3" id="KW-0547">Nucleotide-binding</keyword>
<keyword evidence="5" id="KW-0378">Hydrolase</keyword>
<dbReference type="GO" id="GO:0004386">
    <property type="term" value="F:helicase activity"/>
    <property type="evidence" value="ECO:0007669"/>
    <property type="project" value="UniProtKB-KW"/>
</dbReference>
<dbReference type="PANTHER" id="PTHR45626">
    <property type="entry name" value="TRANSCRIPTION TERMINATION FACTOR 2-RELATED"/>
    <property type="match status" value="1"/>
</dbReference>
<dbReference type="InterPro" id="IPR001841">
    <property type="entry name" value="Znf_RING"/>
</dbReference>
<dbReference type="InterPro" id="IPR038718">
    <property type="entry name" value="SNF2-like_sf"/>
</dbReference>
<gene>
    <name evidence="15" type="ORF">DL546_005172</name>
</gene>
<evidence type="ECO:0000256" key="9">
    <source>
        <dbReference type="PROSITE-ProRule" id="PRU00175"/>
    </source>
</evidence>
<evidence type="ECO:0000256" key="5">
    <source>
        <dbReference type="ARBA" id="ARBA00022801"/>
    </source>
</evidence>
<dbReference type="InterPro" id="IPR050628">
    <property type="entry name" value="SNF2_RAD54_helicase_TF"/>
</dbReference>
<evidence type="ECO:0000256" key="10">
    <source>
        <dbReference type="SAM" id="MobiDB-lite"/>
    </source>
</evidence>
<evidence type="ECO:0000256" key="3">
    <source>
        <dbReference type="ARBA" id="ARBA00022741"/>
    </source>
</evidence>
<dbReference type="CDD" id="cd18793">
    <property type="entry name" value="SF2_C_SNF"/>
    <property type="match status" value="1"/>
</dbReference>
<feature type="domain" description="Helicase ATP-binding" evidence="13">
    <location>
        <begin position="462"/>
        <end position="672"/>
    </location>
</feature>
<dbReference type="InterPro" id="IPR000330">
    <property type="entry name" value="SNF2_N"/>
</dbReference>
<evidence type="ECO:0000259" key="12">
    <source>
        <dbReference type="PROSITE" id="PS50089"/>
    </source>
</evidence>
<dbReference type="Proteomes" id="UP000275385">
    <property type="component" value="Unassembled WGS sequence"/>
</dbReference>
<dbReference type="InterPro" id="IPR013083">
    <property type="entry name" value="Znf_RING/FYVE/PHD"/>
</dbReference>
<evidence type="ECO:0000313" key="16">
    <source>
        <dbReference type="Proteomes" id="UP000275385"/>
    </source>
</evidence>
<proteinExistence type="inferred from homology"/>
<keyword evidence="7" id="KW-0862">Zinc</keyword>
<keyword evidence="2" id="KW-0479">Metal-binding</keyword>
<dbReference type="PANTHER" id="PTHR45626:SF52">
    <property type="entry name" value="SINGLE-STRANDED DNA-DEPENDENT ATPASE (EUROFUNG)"/>
    <property type="match status" value="1"/>
</dbReference>
<evidence type="ECO:0000256" key="8">
    <source>
        <dbReference type="ARBA" id="ARBA00022840"/>
    </source>
</evidence>
<protein>
    <recommendedName>
        <fullName evidence="17">DNA helicase rad5</fullName>
    </recommendedName>
</protein>
<reference evidence="15 16" key="1">
    <citation type="submission" date="2018-08" db="EMBL/GenBank/DDBJ databases">
        <title>Draft genome of the lignicolous fungus Coniochaeta pulveracea.</title>
        <authorList>
            <person name="Borstlap C.J."/>
            <person name="De Witt R.N."/>
            <person name="Botha A."/>
            <person name="Volschenk H."/>
        </authorList>
    </citation>
    <scope>NUCLEOTIDE SEQUENCE [LARGE SCALE GENOMIC DNA]</scope>
    <source>
        <strain evidence="15 16">CAB683</strain>
    </source>
</reference>
<dbReference type="SMART" id="SM00487">
    <property type="entry name" value="DEXDc"/>
    <property type="match status" value="1"/>
</dbReference>
<evidence type="ECO:0000313" key="15">
    <source>
        <dbReference type="EMBL" id="RKU45802.1"/>
    </source>
</evidence>
<feature type="domain" description="WW" evidence="11">
    <location>
        <begin position="434"/>
        <end position="467"/>
    </location>
</feature>
<feature type="domain" description="RING-type" evidence="12">
    <location>
        <begin position="837"/>
        <end position="900"/>
    </location>
</feature>
<dbReference type="GO" id="GO:0005634">
    <property type="term" value="C:nucleus"/>
    <property type="evidence" value="ECO:0007669"/>
    <property type="project" value="TreeGrafter"/>
</dbReference>
<keyword evidence="16" id="KW-1185">Reference proteome</keyword>
<dbReference type="InterPro" id="IPR001650">
    <property type="entry name" value="Helicase_C-like"/>
</dbReference>
<dbReference type="SMART" id="SM00184">
    <property type="entry name" value="RING"/>
    <property type="match status" value="1"/>
</dbReference>
<dbReference type="Gene3D" id="3.40.50.10810">
    <property type="entry name" value="Tandem AAA-ATPase domain"/>
    <property type="match status" value="1"/>
</dbReference>
<comment type="caution">
    <text evidence="15">The sequence shown here is derived from an EMBL/GenBank/DDBJ whole genome shotgun (WGS) entry which is preliminary data.</text>
</comment>
<dbReference type="GO" id="GO:0008270">
    <property type="term" value="F:zinc ion binding"/>
    <property type="evidence" value="ECO:0007669"/>
    <property type="project" value="UniProtKB-KW"/>
</dbReference>
<dbReference type="AlphaFoldDB" id="A0A420YD27"/>
<dbReference type="Gene3D" id="3.30.40.10">
    <property type="entry name" value="Zinc/RING finger domain, C3HC4 (zinc finger)"/>
    <property type="match status" value="1"/>
</dbReference>
<dbReference type="SUPFAM" id="SSF52540">
    <property type="entry name" value="P-loop containing nucleoside triphosphate hydrolases"/>
    <property type="match status" value="2"/>
</dbReference>
<dbReference type="PROSITE" id="PS51192">
    <property type="entry name" value="HELICASE_ATP_BIND_1"/>
    <property type="match status" value="1"/>
</dbReference>
<keyword evidence="6" id="KW-0347">Helicase</keyword>
<feature type="region of interest" description="Disordered" evidence="10">
    <location>
        <begin position="105"/>
        <end position="138"/>
    </location>
</feature>
<dbReference type="SMART" id="SM00490">
    <property type="entry name" value="HELICc"/>
    <property type="match status" value="1"/>
</dbReference>
<dbReference type="PROSITE" id="PS50089">
    <property type="entry name" value="ZF_RING_2"/>
    <property type="match status" value="1"/>
</dbReference>
<keyword evidence="8" id="KW-0067">ATP-binding</keyword>
<keyword evidence="4 9" id="KW-0863">Zinc-finger</keyword>
<feature type="compositionally biased region" description="Low complexity" evidence="10">
    <location>
        <begin position="34"/>
        <end position="51"/>
    </location>
</feature>
<feature type="region of interest" description="Disordered" evidence="10">
    <location>
        <begin position="1"/>
        <end position="65"/>
    </location>
</feature>
<dbReference type="InterPro" id="IPR014001">
    <property type="entry name" value="Helicase_ATP-bd"/>
</dbReference>
<evidence type="ECO:0000259" key="14">
    <source>
        <dbReference type="PROSITE" id="PS51194"/>
    </source>
</evidence>
<feature type="domain" description="Helicase C-terminal" evidence="14">
    <location>
        <begin position="952"/>
        <end position="1107"/>
    </location>
</feature>
<evidence type="ECO:0000256" key="7">
    <source>
        <dbReference type="ARBA" id="ARBA00022833"/>
    </source>
</evidence>
<dbReference type="OrthoDB" id="448448at2759"/>
<dbReference type="PROSITE" id="PS51194">
    <property type="entry name" value="HELICASE_CTER"/>
    <property type="match status" value="1"/>
</dbReference>
<evidence type="ECO:0000256" key="6">
    <source>
        <dbReference type="ARBA" id="ARBA00022806"/>
    </source>
</evidence>
<dbReference type="GO" id="GO:0005524">
    <property type="term" value="F:ATP binding"/>
    <property type="evidence" value="ECO:0007669"/>
    <property type="project" value="UniProtKB-KW"/>
</dbReference>
<dbReference type="GO" id="GO:0016787">
    <property type="term" value="F:hydrolase activity"/>
    <property type="evidence" value="ECO:0007669"/>
    <property type="project" value="UniProtKB-KW"/>
</dbReference>
<dbReference type="Gene3D" id="3.40.50.300">
    <property type="entry name" value="P-loop containing nucleotide triphosphate hydrolases"/>
    <property type="match status" value="1"/>
</dbReference>
<dbReference type="STRING" id="177199.A0A420YD27"/>
<dbReference type="InterPro" id="IPR049730">
    <property type="entry name" value="SNF2/RAD54-like_C"/>
</dbReference>
<evidence type="ECO:0000259" key="13">
    <source>
        <dbReference type="PROSITE" id="PS51192"/>
    </source>
</evidence>
<dbReference type="GO" id="GO:0008094">
    <property type="term" value="F:ATP-dependent activity, acting on DNA"/>
    <property type="evidence" value="ECO:0007669"/>
    <property type="project" value="TreeGrafter"/>
</dbReference>
<evidence type="ECO:0000256" key="2">
    <source>
        <dbReference type="ARBA" id="ARBA00022723"/>
    </source>
</evidence>
<dbReference type="SUPFAM" id="SSF57850">
    <property type="entry name" value="RING/U-box"/>
    <property type="match status" value="1"/>
</dbReference>
<sequence>MDSSGRPNGKNATAPGHQQQQPVWSAADLLNPKGANGSSSSAPRSPRPTTNNTHRQPHPLPSFQFASASDTNLQALPYHHLQTDAGTASVADRKNGMGNLVERLNNVQDRSDVPQPKRRKTVAEGDIPDPNSANGSFHIGSGGILGDFVKEEQKEKQDTPVGGVVTVDLTDADEDVVMLQKPVDPIKDQEVCIGMVQGALINCHKVPAPKPGMVAIGGPNYWPLVKVVLKRIEREPGARIYVYDYTRTVFGLVDPTTAEGIVPVLDAGFRIRTDCRIPPRRRLPDEQVGKPISRQYKFDLILYAPRKFVRQLGRHLAARGITLVTPARRDAGVPLVNPHAPEANANAVTAQRHGGSGSDGFSGSSHPAIARTAEEVRSEVMGMFDSLKRSDELPEMEPDDSVLTPMLKHQKQALWFMIHRENATAGTAEDSQSTVINSSWQRKQAPGGRFYYHNVITNETLPQPPPPTRGGILADMMGLGKTLSILSLMATTQKEAHMWAATPPAQHKVEKKQGHNKHFDLPKGQGLGLSTLRLNGKGTLLICPLSTISNWEEQIKAHIKPGTINYHIYHGQNRTRDPMELAKYDLVITTYGSVSAEVTARAKGKASNAPPLEEIGWFRIVLDEAHQIREQSTLTFKAVCRLQANRRWAVTGTPVQNKLDDLAALLAFLRLKPFDDKTKFITHIVTPFKNADPEIVPKLRVLVDTITIRRLKDKIDLPPRQDDVVRLSFTPDEQRVYDLFARNAQDRVKVLTGHGRDNKIVGGKTYIHILQSILRLRLVCAHGKDLLNADDLRLLQGMSADAPIDLDSDDDEEKAALSEAKAYEMLDLFRESDQDNCANCSRKLGANDGSDIESERQDDVLGYMTPCFHVYCKSCIATFRDENTGATHNSNQIGTCPVCSEPVKFAVVELRATRADIEHETQRLAKVASKASGGKGLVIENYTGPHTKTRALLEDLIANKKKSAENPDEPPFKSVVFSGWTSHLDLIQYALENAGITCTRLDGKMTRTARTAALDAFRDDWNVQVILVSIMAGGVGLNLTSGNTVYVMEPQFNPAAEAQAIDRVHRLGQTREVRTVRYIMRESFEEKMLELQDKKMKLATLSMDGRAKMDRPESARDKLMEIRSLFR</sequence>
<dbReference type="CDD" id="cd18008">
    <property type="entry name" value="DEXDc_SHPRH-like"/>
    <property type="match status" value="1"/>
</dbReference>